<feature type="transmembrane region" description="Helical" evidence="2">
    <location>
        <begin position="47"/>
        <end position="65"/>
    </location>
</feature>
<name>A0A7S4T401_9STRA</name>
<evidence type="ECO:0000256" key="1">
    <source>
        <dbReference type="SAM" id="MobiDB-lite"/>
    </source>
</evidence>
<reference evidence="3" key="1">
    <citation type="submission" date="2021-01" db="EMBL/GenBank/DDBJ databases">
        <authorList>
            <person name="Corre E."/>
            <person name="Pelletier E."/>
            <person name="Niang G."/>
            <person name="Scheremetjew M."/>
            <person name="Finn R."/>
            <person name="Kale V."/>
            <person name="Holt S."/>
            <person name="Cochrane G."/>
            <person name="Meng A."/>
            <person name="Brown T."/>
            <person name="Cohen L."/>
        </authorList>
    </citation>
    <scope>NUCLEOTIDE SEQUENCE</scope>
    <source>
        <strain evidence="3">GSO104</strain>
    </source>
</reference>
<keyword evidence="2" id="KW-0472">Membrane</keyword>
<dbReference type="AlphaFoldDB" id="A0A7S4T401"/>
<feature type="compositionally biased region" description="Low complexity" evidence="1">
    <location>
        <begin position="69"/>
        <end position="80"/>
    </location>
</feature>
<proteinExistence type="predicted"/>
<dbReference type="EMBL" id="HBNS01058972">
    <property type="protein sequence ID" value="CAE4664585.1"/>
    <property type="molecule type" value="Transcribed_RNA"/>
</dbReference>
<evidence type="ECO:0000256" key="2">
    <source>
        <dbReference type="SAM" id="Phobius"/>
    </source>
</evidence>
<feature type="compositionally biased region" description="Basic and acidic residues" evidence="1">
    <location>
        <begin position="271"/>
        <end position="294"/>
    </location>
</feature>
<protein>
    <submittedName>
        <fullName evidence="3">Uncharacterized protein</fullName>
    </submittedName>
</protein>
<feature type="region of interest" description="Disordered" evidence="1">
    <location>
        <begin position="271"/>
        <end position="304"/>
    </location>
</feature>
<keyword evidence="2" id="KW-0812">Transmembrane</keyword>
<feature type="region of interest" description="Disordered" evidence="1">
    <location>
        <begin position="69"/>
        <end position="89"/>
    </location>
</feature>
<sequence>MTTACKYANSEIFEHSKLTSMYDKNGTTNNDVTRVTNLQKKIKSARFLISAAMLVMTMIFATAFFKNNTNNNNEEMPQQQEQKRRLSEEEEVGPITAALHKAQGEGEDSFKVLFLITTLSEYDTGTRGTTANSDRLARVLLPILTSGVSSMIDRGWQVDVYLVLGYKELKPERRQMIVDALPDGVGLEVWEDAMPLYYKRKRLAQREPEKDQVLELASHGLSRQHRYVVKDKLYEYDFFACFEDDMRVTSDHMMNFLEMSSQIESLIHTAEKNQDEKAHVKNESTRDGSTRETPSDNAPVGNDVVDDPLTIQALKRVIPGFLRVEALDDRFESHQLRNGVLDEFTFKEKVPAHPEYGSSSASNWIDPNVCCAEDEPGRGNMKPNPVSNDIILWETNIGAAGVRKYPEPLGWMGAMPVQDIADVGSFWSGYGNIFGDALKSRPRRVDQTLGQQAGFMATRSQILFFDEICPGGFLPPYEDDQQWKGDSLQRHAVEFWSGGFQLFGQCLLNRVLSLDPKRFERQLLYHTANNKQRTKGKKLFVRANDFLGQLHTVKERAEKSIGVE</sequence>
<accession>A0A7S4T401</accession>
<evidence type="ECO:0000313" key="3">
    <source>
        <dbReference type="EMBL" id="CAE4664585.1"/>
    </source>
</evidence>
<organism evidence="3">
    <name type="scientific">Ditylum brightwellii</name>
    <dbReference type="NCBI Taxonomy" id="49249"/>
    <lineage>
        <taxon>Eukaryota</taxon>
        <taxon>Sar</taxon>
        <taxon>Stramenopiles</taxon>
        <taxon>Ochrophyta</taxon>
        <taxon>Bacillariophyta</taxon>
        <taxon>Mediophyceae</taxon>
        <taxon>Lithodesmiophycidae</taxon>
        <taxon>Lithodesmiales</taxon>
        <taxon>Lithodesmiaceae</taxon>
        <taxon>Ditylum</taxon>
    </lineage>
</organism>
<keyword evidence="2" id="KW-1133">Transmembrane helix</keyword>
<gene>
    <name evidence="3" type="ORF">DBRI00130_LOCUS42400</name>
</gene>